<organism evidence="4 5">
    <name type="scientific">Peteryoungia aggregata LMG 23059</name>
    <dbReference type="NCBI Taxonomy" id="1368425"/>
    <lineage>
        <taxon>Bacteria</taxon>
        <taxon>Pseudomonadati</taxon>
        <taxon>Pseudomonadota</taxon>
        <taxon>Alphaproteobacteria</taxon>
        <taxon>Hyphomicrobiales</taxon>
        <taxon>Rhizobiaceae</taxon>
        <taxon>Peteryoungia</taxon>
    </lineage>
</organism>
<protein>
    <submittedName>
        <fullName evidence="4">Myo-inositol-hexaphosphate 3-phosphohydrolase</fullName>
    </submittedName>
</protein>
<accession>A0ABU0GDU2</accession>
<evidence type="ECO:0000256" key="2">
    <source>
        <dbReference type="SAM" id="SignalP"/>
    </source>
</evidence>
<reference evidence="4 5" key="1">
    <citation type="submission" date="2023-07" db="EMBL/GenBank/DDBJ databases">
        <title>Genomic Encyclopedia of Type Strains, Phase IV (KMG-IV): sequencing the most valuable type-strain genomes for metagenomic binning, comparative biology and taxonomic classification.</title>
        <authorList>
            <person name="Goeker M."/>
        </authorList>
    </citation>
    <scope>NUCLEOTIDE SEQUENCE [LARGE SCALE GENOMIC DNA]</scope>
    <source>
        <strain evidence="4 5">DSM 1111</strain>
    </source>
</reference>
<dbReference type="PROSITE" id="PS51662">
    <property type="entry name" value="BP_PHYTASE"/>
    <property type="match status" value="1"/>
</dbReference>
<evidence type="ECO:0000313" key="5">
    <source>
        <dbReference type="Proteomes" id="UP001238496"/>
    </source>
</evidence>
<dbReference type="SUPFAM" id="SSF50956">
    <property type="entry name" value="Thermostable phytase (3-phytase)"/>
    <property type="match status" value="1"/>
</dbReference>
<evidence type="ECO:0000259" key="3">
    <source>
        <dbReference type="PROSITE" id="PS51662"/>
    </source>
</evidence>
<dbReference type="RefSeq" id="WP_307376484.1">
    <property type="nucleotide sequence ID" value="NZ_JAUSUW010000016.1"/>
</dbReference>
<feature type="signal peptide" evidence="2">
    <location>
        <begin position="1"/>
        <end position="23"/>
    </location>
</feature>
<keyword evidence="5" id="KW-1185">Reference proteome</keyword>
<comment type="caution">
    <text evidence="4">The sequence shown here is derived from an EMBL/GenBank/DDBJ whole genome shotgun (WGS) entry which is preliminary data.</text>
</comment>
<gene>
    <name evidence="4" type="ORF">J2045_004136</name>
</gene>
<dbReference type="Pfam" id="PF02333">
    <property type="entry name" value="Phytase"/>
    <property type="match status" value="2"/>
</dbReference>
<dbReference type="Proteomes" id="UP001238496">
    <property type="component" value="Unassembled WGS sequence"/>
</dbReference>
<proteinExistence type="predicted"/>
<feature type="chain" id="PRO_5046670307" evidence="2">
    <location>
        <begin position="24"/>
        <end position="438"/>
    </location>
</feature>
<dbReference type="EMBL" id="JAUSUW010000016">
    <property type="protein sequence ID" value="MDQ0423084.1"/>
    <property type="molecule type" value="Genomic_DNA"/>
</dbReference>
<dbReference type="Gene3D" id="2.120.10.30">
    <property type="entry name" value="TolB, C-terminal domain"/>
    <property type="match status" value="1"/>
</dbReference>
<dbReference type="InterPro" id="IPR011042">
    <property type="entry name" value="6-blade_b-propeller_TolB-like"/>
</dbReference>
<dbReference type="InterPro" id="IPR003431">
    <property type="entry name" value="B-propeller_Phytase"/>
</dbReference>
<feature type="domain" description="BPP" evidence="3">
    <location>
        <begin position="19"/>
        <end position="423"/>
    </location>
</feature>
<name>A0ABU0GDU2_9HYPH</name>
<evidence type="ECO:0000256" key="1">
    <source>
        <dbReference type="SAM" id="MobiDB-lite"/>
    </source>
</evidence>
<feature type="region of interest" description="Disordered" evidence="1">
    <location>
        <begin position="142"/>
        <end position="168"/>
    </location>
</feature>
<evidence type="ECO:0000313" key="4">
    <source>
        <dbReference type="EMBL" id="MDQ0423084.1"/>
    </source>
</evidence>
<sequence length="438" mass="47101">MKSFLIALLAASTCLAGPVAAEAYKVHDIQPTLQTPLLTEADMDADADDPAIYANTADPARSLVITAVKNGGMRVYSLSGELVQTLAPSREDGRVNNVDLVYGFTLANGEKVDLAVGSDRGLDVIRVWRIDATAAEPLVEVTDPAEPRAFPQRPTKDQAGSEDNPLDDQDTIYGLTAWTDRDSGLTWVAGTQRHQPLVGLFTLQALPDGKVGARFERSVLVPATHKDQDLFQETDDEPLKDWSPQFEGSVVDATTGILYAGQEDVGIWKIDIRNAETAPQLVYETRGSTESSFNNRDSAIARDVEGLTIYYGENGVRYLLASSQGQAHGDAVATDAPYDDSFAVFSIGDSLKLEGSFRIAARDGVDAVQESDGADVLSTGLPGFENGLFVTQDGYAGDINGLDGETPQTNFKFVDWKAIAEGFDPPLAITPKAPDPRR</sequence>
<keyword evidence="2" id="KW-0732">Signal</keyword>